<dbReference type="AlphaFoldDB" id="A0A3B1D169"/>
<comment type="subcellular location">
    <subcellularLocation>
        <location evidence="2">Bacterial flagellum basal body</location>
    </subcellularLocation>
</comment>
<dbReference type="GO" id="GO:0009428">
    <property type="term" value="C:bacterial-type flagellum basal body, distal rod, P ring"/>
    <property type="evidence" value="ECO:0007669"/>
    <property type="project" value="InterPro"/>
</dbReference>
<accession>A0A3B1D169</accession>
<evidence type="ECO:0000313" key="4">
    <source>
        <dbReference type="EMBL" id="VAX22477.1"/>
    </source>
</evidence>
<evidence type="ECO:0000256" key="2">
    <source>
        <dbReference type="ARBA" id="ARBA00004117"/>
    </source>
</evidence>
<organism evidence="4">
    <name type="scientific">hydrothermal vent metagenome</name>
    <dbReference type="NCBI Taxonomy" id="652676"/>
    <lineage>
        <taxon>unclassified sequences</taxon>
        <taxon>metagenomes</taxon>
        <taxon>ecological metagenomes</taxon>
    </lineage>
</organism>
<reference evidence="4" key="1">
    <citation type="submission" date="2018-06" db="EMBL/GenBank/DDBJ databases">
        <authorList>
            <person name="Zhirakovskaya E."/>
        </authorList>
    </citation>
    <scope>NUCLEOTIDE SEQUENCE</scope>
</reference>
<dbReference type="GO" id="GO:0071973">
    <property type="term" value="P:bacterial-type flagellum-dependent cell motility"/>
    <property type="evidence" value="ECO:0007669"/>
    <property type="project" value="InterPro"/>
</dbReference>
<dbReference type="GO" id="GO:0005198">
    <property type="term" value="F:structural molecule activity"/>
    <property type="evidence" value="ECO:0007669"/>
    <property type="project" value="InterPro"/>
</dbReference>
<evidence type="ECO:0000256" key="3">
    <source>
        <dbReference type="ARBA" id="ARBA00022729"/>
    </source>
</evidence>
<dbReference type="EMBL" id="UOGB01000240">
    <property type="protein sequence ID" value="VAX22477.1"/>
    <property type="molecule type" value="Genomic_DNA"/>
</dbReference>
<comment type="function">
    <text evidence="1">Assembles around the rod to form the L-ring and probably protects the motor/basal body from shearing forces during rotation.</text>
</comment>
<dbReference type="Pfam" id="PF02119">
    <property type="entry name" value="FlgI"/>
    <property type="match status" value="1"/>
</dbReference>
<sequence>MRLTRLSIKYAIVALALLLWMTGQASATRLKDMSSIEGVRANQLIGYGLVVGLRGSGDKSYKSPFTIQTLLSMLERLGTTVDVQQLVNPRIGISDVRWLRDVRVENIAAVMVTAELPAFAQQGTRIDVTASSLGDARSLQGGTLLLTPLKAANGETYAVAQGAVSVGGGFSERLRRLKYVKNHPTVARISNGAMVEKEVGFDFSAVTKLSFALFQPDFTTSQRVVEAINGELGGESAKAINSGVIEISVPDEFADKKVEFISRLENLEVEPDVIAKVVMDERTGTIVVGENVRISKVAISHGNLTIRIASKTSVSQPPPLSAGQTVVIPGSILSVREVGGKTDRLMVLDPGVSIGEMVKALNAIGVKPRDLIAIFQTLKAAGALKAQLEII</sequence>
<keyword evidence="4" id="KW-0966">Cell projection</keyword>
<protein>
    <submittedName>
        <fullName evidence="4">Flagellar P-ring protein FlgI</fullName>
    </submittedName>
</protein>
<gene>
    <name evidence="4" type="ORF">MNBD_NITROSPINAE03-10</name>
</gene>
<dbReference type="PRINTS" id="PR01010">
    <property type="entry name" value="FLGPRINGFLGI"/>
</dbReference>
<dbReference type="PANTHER" id="PTHR30381">
    <property type="entry name" value="FLAGELLAR P-RING PERIPLASMIC PROTEIN FLGI"/>
    <property type="match status" value="1"/>
</dbReference>
<proteinExistence type="inferred from homology"/>
<keyword evidence="3" id="KW-0732">Signal</keyword>
<keyword evidence="4" id="KW-0282">Flagellum</keyword>
<evidence type="ECO:0000256" key="1">
    <source>
        <dbReference type="ARBA" id="ARBA00002591"/>
    </source>
</evidence>
<dbReference type="GO" id="GO:0030288">
    <property type="term" value="C:outer membrane-bounded periplasmic space"/>
    <property type="evidence" value="ECO:0007669"/>
    <property type="project" value="InterPro"/>
</dbReference>
<dbReference type="HAMAP" id="MF_00416">
    <property type="entry name" value="FlgI"/>
    <property type="match status" value="1"/>
</dbReference>
<dbReference type="NCBIfam" id="NF003676">
    <property type="entry name" value="PRK05303.1"/>
    <property type="match status" value="1"/>
</dbReference>
<dbReference type="PANTHER" id="PTHR30381:SF0">
    <property type="entry name" value="FLAGELLAR P-RING PROTEIN"/>
    <property type="match status" value="1"/>
</dbReference>
<dbReference type="InterPro" id="IPR001782">
    <property type="entry name" value="Flag_FlgI"/>
</dbReference>
<name>A0A3B1D169_9ZZZZ</name>
<keyword evidence="4" id="KW-0969">Cilium</keyword>